<organism evidence="1 2">
    <name type="scientific">Pseudomonas syringae pv. maculicola</name>
    <dbReference type="NCBI Taxonomy" id="59511"/>
    <lineage>
        <taxon>Bacteria</taxon>
        <taxon>Pseudomonadati</taxon>
        <taxon>Pseudomonadota</taxon>
        <taxon>Gammaproteobacteria</taxon>
        <taxon>Pseudomonadales</taxon>
        <taxon>Pseudomonadaceae</taxon>
        <taxon>Pseudomonas</taxon>
    </lineage>
</organism>
<dbReference type="AlphaFoldDB" id="A0A3M2UU88"/>
<dbReference type="Proteomes" id="UP000282378">
    <property type="component" value="Unassembled WGS sequence"/>
</dbReference>
<name>A0A3M2UU88_PSEYM</name>
<dbReference type="Gene3D" id="3.50.50.60">
    <property type="entry name" value="FAD/NAD(P)-binding domain"/>
    <property type="match status" value="1"/>
</dbReference>
<comment type="caution">
    <text evidence="1">The sequence shown here is derived from an EMBL/GenBank/DDBJ whole genome shotgun (WGS) entry which is preliminary data.</text>
</comment>
<accession>A0A3M2UU88</accession>
<dbReference type="Gene3D" id="1.20.1440.240">
    <property type="match status" value="1"/>
</dbReference>
<feature type="non-terminal residue" evidence="1">
    <location>
        <position position="120"/>
    </location>
</feature>
<protein>
    <submittedName>
        <fullName evidence="1">Amine oxidase, flavin-containing protein</fullName>
    </submittedName>
</protein>
<feature type="non-terminal residue" evidence="1">
    <location>
        <position position="1"/>
    </location>
</feature>
<sequence length="120" mass="13518">IKGHALDSTLDAEERSRLLQFLRNYGDLSEALAYEGSARAGHLKVSDVPQSVLDDKSPLALEHLLHSDMWDELLLCEFPEYSPTMFQPVGGMDRIVEAFYQRLTKEVHLGAEVQKISQCT</sequence>
<evidence type="ECO:0000313" key="1">
    <source>
        <dbReference type="EMBL" id="RML30490.1"/>
    </source>
</evidence>
<gene>
    <name evidence="1" type="ORF">APX70_04997</name>
</gene>
<reference evidence="1 2" key="1">
    <citation type="submission" date="2018-08" db="EMBL/GenBank/DDBJ databases">
        <title>Recombination of ecologically and evolutionarily significant loci maintains genetic cohesion in the Pseudomonas syringae species complex.</title>
        <authorList>
            <person name="Dillon M."/>
            <person name="Thakur S."/>
            <person name="Almeida R.N.D."/>
            <person name="Weir B.S."/>
            <person name="Guttman D.S."/>
        </authorList>
    </citation>
    <scope>NUCLEOTIDE SEQUENCE [LARGE SCALE GENOMIC DNA]</scope>
    <source>
        <strain evidence="1 2">88_10</strain>
    </source>
</reference>
<dbReference type="InterPro" id="IPR036188">
    <property type="entry name" value="FAD/NAD-bd_sf"/>
</dbReference>
<proteinExistence type="predicted"/>
<evidence type="ECO:0000313" key="2">
    <source>
        <dbReference type="Proteomes" id="UP000282378"/>
    </source>
</evidence>
<dbReference type="EMBL" id="RBNL01004525">
    <property type="protein sequence ID" value="RML30490.1"/>
    <property type="molecule type" value="Genomic_DNA"/>
</dbReference>